<evidence type="ECO:0000256" key="1">
    <source>
        <dbReference type="SAM" id="MobiDB-lite"/>
    </source>
</evidence>
<comment type="caution">
    <text evidence="2">The sequence shown here is derived from an EMBL/GenBank/DDBJ whole genome shotgun (WGS) entry which is preliminary data.</text>
</comment>
<sequence length="23" mass="2554">MVQDDEEPDEGSVPTHHEDSVSN</sequence>
<reference evidence="2 3" key="1">
    <citation type="journal article" date="2018" name="Front. Plant Sci.">
        <title>Red Clover (Trifolium pratense) and Zigzag Clover (T. medium) - A Picture of Genomic Similarities and Differences.</title>
        <authorList>
            <person name="Dluhosova J."/>
            <person name="Istvanek J."/>
            <person name="Nedelnik J."/>
            <person name="Repkova J."/>
        </authorList>
    </citation>
    <scope>NUCLEOTIDE SEQUENCE [LARGE SCALE GENOMIC DNA]</scope>
    <source>
        <strain evidence="3">cv. 10/8</strain>
        <tissue evidence="2">Leaf</tissue>
    </source>
</reference>
<feature type="non-terminal residue" evidence="2">
    <location>
        <position position="23"/>
    </location>
</feature>
<evidence type="ECO:0000313" key="3">
    <source>
        <dbReference type="Proteomes" id="UP000265520"/>
    </source>
</evidence>
<keyword evidence="3" id="KW-1185">Reference proteome</keyword>
<accession>A0A392NR88</accession>
<feature type="region of interest" description="Disordered" evidence="1">
    <location>
        <begin position="1"/>
        <end position="23"/>
    </location>
</feature>
<name>A0A392NR88_9FABA</name>
<organism evidence="2 3">
    <name type="scientific">Trifolium medium</name>
    <dbReference type="NCBI Taxonomy" id="97028"/>
    <lineage>
        <taxon>Eukaryota</taxon>
        <taxon>Viridiplantae</taxon>
        <taxon>Streptophyta</taxon>
        <taxon>Embryophyta</taxon>
        <taxon>Tracheophyta</taxon>
        <taxon>Spermatophyta</taxon>
        <taxon>Magnoliopsida</taxon>
        <taxon>eudicotyledons</taxon>
        <taxon>Gunneridae</taxon>
        <taxon>Pentapetalae</taxon>
        <taxon>rosids</taxon>
        <taxon>fabids</taxon>
        <taxon>Fabales</taxon>
        <taxon>Fabaceae</taxon>
        <taxon>Papilionoideae</taxon>
        <taxon>50 kb inversion clade</taxon>
        <taxon>NPAAA clade</taxon>
        <taxon>Hologalegina</taxon>
        <taxon>IRL clade</taxon>
        <taxon>Trifolieae</taxon>
        <taxon>Trifolium</taxon>
    </lineage>
</organism>
<dbReference type="AlphaFoldDB" id="A0A392NR88"/>
<dbReference type="Proteomes" id="UP000265520">
    <property type="component" value="Unassembled WGS sequence"/>
</dbReference>
<feature type="compositionally biased region" description="Acidic residues" evidence="1">
    <location>
        <begin position="1"/>
        <end position="10"/>
    </location>
</feature>
<dbReference type="EMBL" id="LXQA010048967">
    <property type="protein sequence ID" value="MCI02387.1"/>
    <property type="molecule type" value="Genomic_DNA"/>
</dbReference>
<protein>
    <submittedName>
        <fullName evidence="2">Uncharacterized protein</fullName>
    </submittedName>
</protein>
<proteinExistence type="predicted"/>
<evidence type="ECO:0000313" key="2">
    <source>
        <dbReference type="EMBL" id="MCI02387.1"/>
    </source>
</evidence>